<evidence type="ECO:0000313" key="2">
    <source>
        <dbReference type="EMBL" id="CAH2057928.1"/>
    </source>
</evidence>
<gene>
    <name evidence="2" type="ORF">IPOD504_LOCUS10365</name>
</gene>
<reference evidence="2" key="1">
    <citation type="submission" date="2022-03" db="EMBL/GenBank/DDBJ databases">
        <authorList>
            <person name="Martin H S."/>
        </authorList>
    </citation>
    <scope>NUCLEOTIDE SEQUENCE</scope>
</reference>
<proteinExistence type="predicted"/>
<feature type="non-terminal residue" evidence="2">
    <location>
        <position position="114"/>
    </location>
</feature>
<dbReference type="EMBL" id="OW152837">
    <property type="protein sequence ID" value="CAH2057928.1"/>
    <property type="molecule type" value="Genomic_DNA"/>
</dbReference>
<dbReference type="Proteomes" id="UP000837857">
    <property type="component" value="Chromosome 25"/>
</dbReference>
<accession>A0ABN8IHT0</accession>
<sequence>MASGRMGWRACAALSTGALRNAVRSPRPAGVLSEKTRYEPPSIQGSPGIGLELGSRRPLAGCRAIPHLIQLEIGPTPAHPVPFAKRNSFVLLSCDPKIRDPPSVYYLLMELKYI</sequence>
<evidence type="ECO:0000256" key="1">
    <source>
        <dbReference type="SAM" id="MobiDB-lite"/>
    </source>
</evidence>
<keyword evidence="3" id="KW-1185">Reference proteome</keyword>
<name>A0ABN8IHT0_9NEOP</name>
<protein>
    <submittedName>
        <fullName evidence="2">Uncharacterized protein</fullName>
    </submittedName>
</protein>
<organism evidence="2 3">
    <name type="scientific">Iphiclides podalirius</name>
    <name type="common">scarce swallowtail</name>
    <dbReference type="NCBI Taxonomy" id="110791"/>
    <lineage>
        <taxon>Eukaryota</taxon>
        <taxon>Metazoa</taxon>
        <taxon>Ecdysozoa</taxon>
        <taxon>Arthropoda</taxon>
        <taxon>Hexapoda</taxon>
        <taxon>Insecta</taxon>
        <taxon>Pterygota</taxon>
        <taxon>Neoptera</taxon>
        <taxon>Endopterygota</taxon>
        <taxon>Lepidoptera</taxon>
        <taxon>Glossata</taxon>
        <taxon>Ditrysia</taxon>
        <taxon>Papilionoidea</taxon>
        <taxon>Papilionidae</taxon>
        <taxon>Papilioninae</taxon>
        <taxon>Iphiclides</taxon>
    </lineage>
</organism>
<evidence type="ECO:0000313" key="3">
    <source>
        <dbReference type="Proteomes" id="UP000837857"/>
    </source>
</evidence>
<feature type="region of interest" description="Disordered" evidence="1">
    <location>
        <begin position="26"/>
        <end position="49"/>
    </location>
</feature>